<evidence type="ECO:0000256" key="8">
    <source>
        <dbReference type="SAM" id="Phobius"/>
    </source>
</evidence>
<evidence type="ECO:0000259" key="9">
    <source>
        <dbReference type="Pfam" id="PF01694"/>
    </source>
</evidence>
<name>A0ABS4BGD6_9HYPH</name>
<evidence type="ECO:0000256" key="2">
    <source>
        <dbReference type="ARBA" id="ARBA00009045"/>
    </source>
</evidence>
<comment type="caution">
    <text evidence="10">The sequence shown here is derived from an EMBL/GenBank/DDBJ whole genome shotgun (WGS) entry which is preliminary data.</text>
</comment>
<evidence type="ECO:0000313" key="11">
    <source>
        <dbReference type="Proteomes" id="UP000678276"/>
    </source>
</evidence>
<feature type="transmembrane region" description="Helical" evidence="8">
    <location>
        <begin position="242"/>
        <end position="261"/>
    </location>
</feature>
<protein>
    <submittedName>
        <fullName evidence="10">Rhomboid family intramembrane serine protease</fullName>
    </submittedName>
</protein>
<evidence type="ECO:0000313" key="10">
    <source>
        <dbReference type="EMBL" id="MBP0615005.1"/>
    </source>
</evidence>
<evidence type="ECO:0000256" key="7">
    <source>
        <dbReference type="SAM" id="MobiDB-lite"/>
    </source>
</evidence>
<evidence type="ECO:0000256" key="4">
    <source>
        <dbReference type="ARBA" id="ARBA00022801"/>
    </source>
</evidence>
<feature type="region of interest" description="Disordered" evidence="7">
    <location>
        <begin position="13"/>
        <end position="37"/>
    </location>
</feature>
<keyword evidence="5 8" id="KW-1133">Transmembrane helix</keyword>
<feature type="transmembrane region" description="Helical" evidence="8">
    <location>
        <begin position="140"/>
        <end position="158"/>
    </location>
</feature>
<evidence type="ECO:0000256" key="1">
    <source>
        <dbReference type="ARBA" id="ARBA00004141"/>
    </source>
</evidence>
<keyword evidence="6 8" id="KW-0472">Membrane</keyword>
<keyword evidence="11" id="KW-1185">Reference proteome</keyword>
<keyword evidence="4" id="KW-0378">Hydrolase</keyword>
<feature type="transmembrane region" description="Helical" evidence="8">
    <location>
        <begin position="213"/>
        <end position="236"/>
    </location>
</feature>
<dbReference type="PANTHER" id="PTHR43731">
    <property type="entry name" value="RHOMBOID PROTEASE"/>
    <property type="match status" value="1"/>
</dbReference>
<feature type="domain" description="Peptidase S54 rhomboid" evidence="9">
    <location>
        <begin position="100"/>
        <end position="257"/>
    </location>
</feature>
<feature type="transmembrane region" description="Helical" evidence="8">
    <location>
        <begin position="108"/>
        <end position="128"/>
    </location>
</feature>
<feature type="transmembrane region" description="Helical" evidence="8">
    <location>
        <begin position="164"/>
        <end position="185"/>
    </location>
</feature>
<comment type="similarity">
    <text evidence="2">Belongs to the peptidase S54 family.</text>
</comment>
<dbReference type="InterPro" id="IPR035952">
    <property type="entry name" value="Rhomboid-like_sf"/>
</dbReference>
<dbReference type="Proteomes" id="UP000678276">
    <property type="component" value="Unassembled WGS sequence"/>
</dbReference>
<sequence>MLAASFRVGRPGIPNGDGDFVSEQHVPNEPRPEASVRPPPAFNVPGVILVLVAIMGAVHAYRTLILGDVASARFVFDFAFIPSCYGSADDLCLVRPLGADLWSPLTYGFLHGSWTHFGVNTVWLLAFGTPVARRLGTSRFLAFCAVGTVAGAAAFYLVNAGLDAPVIGASGTVSALMGGACRFAFVRTSSFRGFSANRWHPVMSVREALADRTVLVFVIAFFVTNFFVGSGVGGALGGGGEVAWEAHLGGFVFGFFCLPLFDGLRTRR</sequence>
<dbReference type="Gene3D" id="1.20.1540.10">
    <property type="entry name" value="Rhomboid-like"/>
    <property type="match status" value="1"/>
</dbReference>
<keyword evidence="3 8" id="KW-0812">Transmembrane</keyword>
<dbReference type="InterPro" id="IPR050925">
    <property type="entry name" value="Rhomboid_protease_S54"/>
</dbReference>
<dbReference type="EMBL" id="JAGJCF010000003">
    <property type="protein sequence ID" value="MBP0615005.1"/>
    <property type="molecule type" value="Genomic_DNA"/>
</dbReference>
<dbReference type="GO" id="GO:0006508">
    <property type="term" value="P:proteolysis"/>
    <property type="evidence" value="ECO:0007669"/>
    <property type="project" value="UniProtKB-KW"/>
</dbReference>
<reference evidence="10 11" key="1">
    <citation type="submission" date="2021-04" db="EMBL/GenBank/DDBJ databases">
        <title>Whole genome sequence of Jiella sp. KSK16Y-1.</title>
        <authorList>
            <person name="Tuo L."/>
        </authorList>
    </citation>
    <scope>NUCLEOTIDE SEQUENCE [LARGE SCALE GENOMIC DNA]</scope>
    <source>
        <strain evidence="10 11">KSK16Y-1</strain>
    </source>
</reference>
<gene>
    <name evidence="10" type="ORF">J6595_05365</name>
</gene>
<evidence type="ECO:0000256" key="6">
    <source>
        <dbReference type="ARBA" id="ARBA00023136"/>
    </source>
</evidence>
<comment type="subcellular location">
    <subcellularLocation>
        <location evidence="1">Membrane</location>
        <topology evidence="1">Multi-pass membrane protein</topology>
    </subcellularLocation>
</comment>
<dbReference type="Pfam" id="PF01694">
    <property type="entry name" value="Rhomboid"/>
    <property type="match status" value="1"/>
</dbReference>
<dbReference type="SUPFAM" id="SSF144091">
    <property type="entry name" value="Rhomboid-like"/>
    <property type="match status" value="1"/>
</dbReference>
<accession>A0ABS4BGD6</accession>
<dbReference type="GO" id="GO:0008233">
    <property type="term" value="F:peptidase activity"/>
    <property type="evidence" value="ECO:0007669"/>
    <property type="project" value="UniProtKB-KW"/>
</dbReference>
<organism evidence="10 11">
    <name type="scientific">Jiella mangrovi</name>
    <dbReference type="NCBI Taxonomy" id="2821407"/>
    <lineage>
        <taxon>Bacteria</taxon>
        <taxon>Pseudomonadati</taxon>
        <taxon>Pseudomonadota</taxon>
        <taxon>Alphaproteobacteria</taxon>
        <taxon>Hyphomicrobiales</taxon>
        <taxon>Aurantimonadaceae</taxon>
        <taxon>Jiella</taxon>
    </lineage>
</organism>
<evidence type="ECO:0000256" key="5">
    <source>
        <dbReference type="ARBA" id="ARBA00022989"/>
    </source>
</evidence>
<proteinExistence type="inferred from homology"/>
<evidence type="ECO:0000256" key="3">
    <source>
        <dbReference type="ARBA" id="ARBA00022692"/>
    </source>
</evidence>
<keyword evidence="10" id="KW-0645">Protease</keyword>
<feature type="transmembrane region" description="Helical" evidence="8">
    <location>
        <begin position="40"/>
        <end position="58"/>
    </location>
</feature>
<dbReference type="InterPro" id="IPR022764">
    <property type="entry name" value="Peptidase_S54_rhomboid_dom"/>
</dbReference>
<dbReference type="PANTHER" id="PTHR43731:SF14">
    <property type="entry name" value="PRESENILIN-ASSOCIATED RHOMBOID-LIKE PROTEIN, MITOCHONDRIAL"/>
    <property type="match status" value="1"/>
</dbReference>